<dbReference type="SUPFAM" id="SSF51905">
    <property type="entry name" value="FAD/NAD(P)-binding domain"/>
    <property type="match status" value="1"/>
</dbReference>
<organism evidence="4 5">
    <name type="scientific">Candidatus Fimimonas merdipullorum</name>
    <dbReference type="NCBI Taxonomy" id="2840822"/>
    <lineage>
        <taxon>Bacteria</taxon>
        <taxon>Pseudomonadati</taxon>
        <taxon>Myxococcota</taxon>
        <taxon>Myxococcia</taxon>
        <taxon>Myxococcales</taxon>
        <taxon>Cystobacterineae</taxon>
        <taxon>Myxococcaceae</taxon>
        <taxon>Myxococcaceae incertae sedis</taxon>
        <taxon>Candidatus Fimimonas</taxon>
    </lineage>
</organism>
<dbReference type="PRINTS" id="PR00469">
    <property type="entry name" value="PNDRDTASEII"/>
</dbReference>
<dbReference type="PANTHER" id="PTHR48105">
    <property type="entry name" value="THIOREDOXIN REDUCTASE 1-RELATED-RELATED"/>
    <property type="match status" value="1"/>
</dbReference>
<dbReference type="GO" id="GO:0016491">
    <property type="term" value="F:oxidoreductase activity"/>
    <property type="evidence" value="ECO:0007669"/>
    <property type="project" value="UniProtKB-KW"/>
</dbReference>
<dbReference type="EMBL" id="DVOC01000081">
    <property type="protein sequence ID" value="HIU91283.1"/>
    <property type="molecule type" value="Genomic_DNA"/>
</dbReference>
<feature type="domain" description="FAD/NAD(P)-binding" evidence="3">
    <location>
        <begin position="3"/>
        <end position="282"/>
    </location>
</feature>
<evidence type="ECO:0000256" key="1">
    <source>
        <dbReference type="ARBA" id="ARBA00022630"/>
    </source>
</evidence>
<reference evidence="4" key="1">
    <citation type="submission" date="2020-10" db="EMBL/GenBank/DDBJ databases">
        <authorList>
            <person name="Gilroy R."/>
        </authorList>
    </citation>
    <scope>NUCLEOTIDE SEQUENCE</scope>
    <source>
        <strain evidence="4">ChiHjej12B11-7776</strain>
    </source>
</reference>
<dbReference type="Pfam" id="PF07992">
    <property type="entry name" value="Pyr_redox_2"/>
    <property type="match status" value="1"/>
</dbReference>
<dbReference type="AlphaFoldDB" id="A0A9D1SPT3"/>
<evidence type="ECO:0000313" key="4">
    <source>
        <dbReference type="EMBL" id="HIU91283.1"/>
    </source>
</evidence>
<reference evidence="4" key="2">
    <citation type="journal article" date="2021" name="PeerJ">
        <title>Extensive microbial diversity within the chicken gut microbiome revealed by metagenomics and culture.</title>
        <authorList>
            <person name="Gilroy R."/>
            <person name="Ravi A."/>
            <person name="Getino M."/>
            <person name="Pursley I."/>
            <person name="Horton D.L."/>
            <person name="Alikhan N.F."/>
            <person name="Baker D."/>
            <person name="Gharbi K."/>
            <person name="Hall N."/>
            <person name="Watson M."/>
            <person name="Adriaenssens E.M."/>
            <person name="Foster-Nyarko E."/>
            <person name="Jarju S."/>
            <person name="Secka A."/>
            <person name="Antonio M."/>
            <person name="Oren A."/>
            <person name="Chaudhuri R.R."/>
            <person name="La Ragione R."/>
            <person name="Hildebrand F."/>
            <person name="Pallen M.J."/>
        </authorList>
    </citation>
    <scope>NUCLEOTIDE SEQUENCE</scope>
    <source>
        <strain evidence="4">ChiHjej12B11-7776</strain>
    </source>
</reference>
<name>A0A9D1SPT3_9BACT</name>
<dbReference type="InterPro" id="IPR023753">
    <property type="entry name" value="FAD/NAD-binding_dom"/>
</dbReference>
<sequence>MKSIAIIGGGVAGLSAAVYALRANAEVTLFEQFGLGGQTANLGEIENYPSYKSIEGWQLAQNMIDQAKALGLKTVRERVLSVTKGQQFLLRTDKGEYSFPAVVVATGTAHNKLGFEEPYVGKGVSYCATCDGNFYRGKAVAIAGGGTPAVREALYLADVCDKVYVIVPYEAFRAEEMAVNNLVSRSNVQVLYGSQVSEILCDDVVYGVKVFDGEVKTLDVSALFVAIGAQPVTDFLQVEGVQRKNGYVVVDDRCATGAEGLFAAGDVTNGPLKQIVTACGDGAKAGSFAAAYAGMISKGQK</sequence>
<evidence type="ECO:0000256" key="2">
    <source>
        <dbReference type="ARBA" id="ARBA00023002"/>
    </source>
</evidence>
<keyword evidence="1" id="KW-0285">Flavoprotein</keyword>
<dbReference type="InterPro" id="IPR036188">
    <property type="entry name" value="FAD/NAD-bd_sf"/>
</dbReference>
<evidence type="ECO:0000259" key="3">
    <source>
        <dbReference type="Pfam" id="PF07992"/>
    </source>
</evidence>
<dbReference type="Proteomes" id="UP000886852">
    <property type="component" value="Unassembled WGS sequence"/>
</dbReference>
<keyword evidence="2" id="KW-0560">Oxidoreductase</keyword>
<evidence type="ECO:0000313" key="5">
    <source>
        <dbReference type="Proteomes" id="UP000886852"/>
    </source>
</evidence>
<dbReference type="PRINTS" id="PR00368">
    <property type="entry name" value="FADPNR"/>
</dbReference>
<accession>A0A9D1SPT3</accession>
<dbReference type="Gene3D" id="3.50.50.60">
    <property type="entry name" value="FAD/NAD(P)-binding domain"/>
    <property type="match status" value="2"/>
</dbReference>
<gene>
    <name evidence="4" type="ORF">IAC72_04670</name>
</gene>
<comment type="caution">
    <text evidence="4">The sequence shown here is derived from an EMBL/GenBank/DDBJ whole genome shotgun (WGS) entry which is preliminary data.</text>
</comment>
<proteinExistence type="predicted"/>
<protein>
    <submittedName>
        <fullName evidence="4">FAD-dependent oxidoreductase</fullName>
    </submittedName>
</protein>
<dbReference type="InterPro" id="IPR050097">
    <property type="entry name" value="Ferredoxin-NADP_redctase_2"/>
</dbReference>